<dbReference type="GO" id="GO:0031640">
    <property type="term" value="P:killing of cells of another organism"/>
    <property type="evidence" value="ECO:0007669"/>
    <property type="project" value="UniProtKB-KW"/>
</dbReference>
<name>A0A090V6D8_PSEVU</name>
<dbReference type="GO" id="GO:0042742">
    <property type="term" value="P:defense response to bacterium"/>
    <property type="evidence" value="ECO:0007669"/>
    <property type="project" value="UniProtKB-KW"/>
</dbReference>
<keyword evidence="2 6" id="KW-0929">Antimicrobial</keyword>
<dbReference type="InterPro" id="IPR002196">
    <property type="entry name" value="Glyco_hydro_24"/>
</dbReference>
<dbReference type="InterPro" id="IPR023346">
    <property type="entry name" value="Lysozyme-like_dom_sf"/>
</dbReference>
<dbReference type="EC" id="3.2.1.17" evidence="6"/>
<dbReference type="HAMAP" id="MF_04110">
    <property type="entry name" value="ENDOLYSIN_T4"/>
    <property type="match status" value="1"/>
</dbReference>
<dbReference type="GO" id="GO:0016998">
    <property type="term" value="P:cell wall macromolecule catabolic process"/>
    <property type="evidence" value="ECO:0007669"/>
    <property type="project" value="InterPro"/>
</dbReference>
<dbReference type="InterPro" id="IPR023347">
    <property type="entry name" value="Lysozyme_dom_sf"/>
</dbReference>
<dbReference type="eggNOG" id="COG3772">
    <property type="taxonomic scope" value="Bacteria"/>
</dbReference>
<evidence type="ECO:0000256" key="2">
    <source>
        <dbReference type="ARBA" id="ARBA00022529"/>
    </source>
</evidence>
<dbReference type="CDD" id="cd16900">
    <property type="entry name" value="endolysin_R21-like"/>
    <property type="match status" value="1"/>
</dbReference>
<dbReference type="HAMAP" id="MF_04136">
    <property type="entry name" value="SAR_ENDOLYSIN"/>
    <property type="match status" value="1"/>
</dbReference>
<comment type="similarity">
    <text evidence="6">Belongs to the glycosyl hydrolase 24 family.</text>
</comment>
<evidence type="ECO:0000256" key="3">
    <source>
        <dbReference type="ARBA" id="ARBA00022638"/>
    </source>
</evidence>
<organism evidence="7 8">
    <name type="scientific">Pseudescherichia vulneris NBRC 102420</name>
    <dbReference type="NCBI Taxonomy" id="1115515"/>
    <lineage>
        <taxon>Bacteria</taxon>
        <taxon>Pseudomonadati</taxon>
        <taxon>Pseudomonadota</taxon>
        <taxon>Gammaproteobacteria</taxon>
        <taxon>Enterobacterales</taxon>
        <taxon>Enterobacteriaceae</taxon>
        <taxon>Pseudescherichia</taxon>
    </lineage>
</organism>
<keyword evidence="3 6" id="KW-0081">Bacteriolytic enzyme</keyword>
<evidence type="ECO:0000313" key="7">
    <source>
        <dbReference type="EMBL" id="GAL60366.1"/>
    </source>
</evidence>
<dbReference type="InterPro" id="IPR051018">
    <property type="entry name" value="Bacteriophage_GH24"/>
</dbReference>
<dbReference type="RefSeq" id="WP_042395710.1">
    <property type="nucleotide sequence ID" value="NZ_BBMZ01000037.1"/>
</dbReference>
<sequence length="178" mass="19378">MADRSKLSAAVLGLVLAGASAPVILDQFLNEKEGNSLAAYSDGSGIWTICRGATLVDGKPVRQGMKLTQAKCDQVNAAERNKALAWVERNIHVQLTEPQKAGIASFCPYNIGPGKCFPSTFYQRINAGDRKGACEAIRWWIRDGGKDCRLTKGQKNGCYGQVERRDQESALACWGLDK</sequence>
<keyword evidence="8" id="KW-1185">Reference proteome</keyword>
<dbReference type="Pfam" id="PF00959">
    <property type="entry name" value="Phage_lysozyme"/>
    <property type="match status" value="1"/>
</dbReference>
<evidence type="ECO:0000256" key="5">
    <source>
        <dbReference type="ARBA" id="ARBA00023295"/>
    </source>
</evidence>
<dbReference type="InterPro" id="IPR043688">
    <property type="entry name" value="SAR_endolysin-like"/>
</dbReference>
<evidence type="ECO:0000256" key="1">
    <source>
        <dbReference type="ARBA" id="ARBA00000632"/>
    </source>
</evidence>
<dbReference type="PANTHER" id="PTHR38107">
    <property type="match status" value="1"/>
</dbReference>
<gene>
    <name evidence="7" type="primary">arrQ</name>
    <name evidence="7" type="ORF">EV102420_37_00050</name>
</gene>
<dbReference type="STRING" id="1115515.EV102420_37_00050"/>
<dbReference type="AlphaFoldDB" id="A0A090V6D8"/>
<evidence type="ECO:0000313" key="8">
    <source>
        <dbReference type="Proteomes" id="UP000029462"/>
    </source>
</evidence>
<keyword evidence="4 6" id="KW-0378">Hydrolase</keyword>
<protein>
    <recommendedName>
        <fullName evidence="6">Lysozyme</fullName>
        <ecNumber evidence="6">3.2.1.17</ecNumber>
    </recommendedName>
</protein>
<keyword evidence="5 6" id="KW-0326">Glycosidase</keyword>
<dbReference type="Gene3D" id="1.10.530.40">
    <property type="match status" value="1"/>
</dbReference>
<evidence type="ECO:0000256" key="6">
    <source>
        <dbReference type="RuleBase" id="RU003788"/>
    </source>
</evidence>
<evidence type="ECO:0000256" key="4">
    <source>
        <dbReference type="ARBA" id="ARBA00022801"/>
    </source>
</evidence>
<dbReference type="PANTHER" id="PTHR38107:SF3">
    <property type="entry name" value="LYSOZYME RRRD-RELATED"/>
    <property type="match status" value="1"/>
</dbReference>
<dbReference type="InterPro" id="IPR034690">
    <property type="entry name" value="Endolysin_T4_type"/>
</dbReference>
<dbReference type="EMBL" id="BBMZ01000037">
    <property type="protein sequence ID" value="GAL60366.1"/>
    <property type="molecule type" value="Genomic_DNA"/>
</dbReference>
<dbReference type="GO" id="GO:0009253">
    <property type="term" value="P:peptidoglycan catabolic process"/>
    <property type="evidence" value="ECO:0007669"/>
    <property type="project" value="InterPro"/>
</dbReference>
<dbReference type="OrthoDB" id="8141296at2"/>
<comment type="caution">
    <text evidence="7">The sequence shown here is derived from an EMBL/GenBank/DDBJ whole genome shotgun (WGS) entry which is preliminary data.</text>
</comment>
<reference evidence="7 8" key="1">
    <citation type="submission" date="2014-09" db="EMBL/GenBank/DDBJ databases">
        <title>Whole genome shotgun sequence of Escherichia vulneris NBRC 102420.</title>
        <authorList>
            <person name="Yoshida Y."/>
            <person name="Hosoyama A."/>
            <person name="Tsuchikane K."/>
            <person name="Ohji S."/>
            <person name="Ichikawa N."/>
            <person name="Kimura A."/>
            <person name="Yamazoe A."/>
            <person name="Ezaki T."/>
            <person name="Fujita N."/>
        </authorList>
    </citation>
    <scope>NUCLEOTIDE SEQUENCE [LARGE SCALE GENOMIC DNA]</scope>
    <source>
        <strain evidence="7 8">NBRC 102420</strain>
    </source>
</reference>
<dbReference type="GO" id="GO:0003796">
    <property type="term" value="F:lysozyme activity"/>
    <property type="evidence" value="ECO:0007669"/>
    <property type="project" value="UniProtKB-EC"/>
</dbReference>
<comment type="catalytic activity">
    <reaction evidence="1 6">
        <text>Hydrolysis of (1-&gt;4)-beta-linkages between N-acetylmuramic acid and N-acetyl-D-glucosamine residues in a peptidoglycan and between N-acetyl-D-glucosamine residues in chitodextrins.</text>
        <dbReference type="EC" id="3.2.1.17"/>
    </reaction>
</comment>
<proteinExistence type="inferred from homology"/>
<dbReference type="SUPFAM" id="SSF53955">
    <property type="entry name" value="Lysozyme-like"/>
    <property type="match status" value="1"/>
</dbReference>
<accession>A0A090V6D8</accession>
<dbReference type="Proteomes" id="UP000029462">
    <property type="component" value="Unassembled WGS sequence"/>
</dbReference>